<feature type="domain" description="Chitin-binding type-2" evidence="6">
    <location>
        <begin position="113"/>
        <end position="169"/>
    </location>
</feature>
<dbReference type="GO" id="GO:0008061">
    <property type="term" value="F:chitin binding"/>
    <property type="evidence" value="ECO:0007669"/>
    <property type="project" value="UniProtKB-KW"/>
</dbReference>
<organism evidence="9">
    <name type="scientific">Thelazia callipaeda</name>
    <name type="common">Oriental eyeworm</name>
    <name type="synonym">Parasitic nematode</name>
    <dbReference type="NCBI Taxonomy" id="103827"/>
    <lineage>
        <taxon>Eukaryota</taxon>
        <taxon>Metazoa</taxon>
        <taxon>Ecdysozoa</taxon>
        <taxon>Nematoda</taxon>
        <taxon>Chromadorea</taxon>
        <taxon>Rhabditida</taxon>
        <taxon>Spirurina</taxon>
        <taxon>Spiruromorpha</taxon>
        <taxon>Thelazioidea</taxon>
        <taxon>Thelaziidae</taxon>
        <taxon>Thelazia</taxon>
    </lineage>
</organism>
<feature type="domain" description="Chitin-binding type-2" evidence="6">
    <location>
        <begin position="243"/>
        <end position="299"/>
    </location>
</feature>
<feature type="domain" description="Chitin-binding type-2" evidence="6">
    <location>
        <begin position="1"/>
        <end position="59"/>
    </location>
</feature>
<evidence type="ECO:0000313" key="8">
    <source>
        <dbReference type="Proteomes" id="UP000276776"/>
    </source>
</evidence>
<protein>
    <submittedName>
        <fullName evidence="9">Chitin-binding type-2 domain-containing protein</fullName>
    </submittedName>
</protein>
<keyword evidence="4" id="KW-1015">Disulfide bond</keyword>
<proteinExistence type="predicted"/>
<keyword evidence="3" id="KW-0677">Repeat</keyword>
<dbReference type="Pfam" id="PF01607">
    <property type="entry name" value="CBM_14"/>
    <property type="match status" value="3"/>
</dbReference>
<dbReference type="Gene3D" id="3.20.20.80">
    <property type="entry name" value="Glycosidases"/>
    <property type="match status" value="1"/>
</dbReference>
<name>A0A0N5CZ75_THECL</name>
<evidence type="ECO:0000256" key="4">
    <source>
        <dbReference type="ARBA" id="ARBA00023157"/>
    </source>
</evidence>
<keyword evidence="2" id="KW-0732">Signal</keyword>
<evidence type="ECO:0000313" key="7">
    <source>
        <dbReference type="EMBL" id="VDN03053.1"/>
    </source>
</evidence>
<keyword evidence="1" id="KW-0147">Chitin-binding</keyword>
<dbReference type="SUPFAM" id="SSF57625">
    <property type="entry name" value="Invertebrate chitin-binding proteins"/>
    <property type="match status" value="3"/>
</dbReference>
<sequence length="310" mass="34957">MSCANLSDGDYPILENQCLKQFWRCTAGQITGRACKDGKFFNAATKRCEAANNIIHCKIFDEKCQKSQVYDSARGRCSTPEFVPNCASKRYATFSTNENEIEILKIIWEPELNDFCSQNGDGMFSAGCEEFFYLCTSGTGYYVNCLRGLYFDSAKQMCTVKDRVLLCKLLSDKKNSTDLEFISSKQTVAAEDKDNNDIFKIHDNVVNKESTGNFATDIPEVGISAMIAAPIPKDENLPFLPEDFECERKNDGFYSIGCENEFVACVNSRMFFFKCPQDLIFDEESQTCNYVGNINKCLHNSITAIDKELV</sequence>
<evidence type="ECO:0000256" key="1">
    <source>
        <dbReference type="ARBA" id="ARBA00022669"/>
    </source>
</evidence>
<gene>
    <name evidence="7" type="ORF">TCLT_LOCUS5769</name>
</gene>
<dbReference type="WBParaSite" id="TCLT_0000578001-mRNA-1">
    <property type="protein sequence ID" value="TCLT_0000578001-mRNA-1"/>
    <property type="gene ID" value="TCLT_0000578001"/>
</dbReference>
<evidence type="ECO:0000256" key="5">
    <source>
        <dbReference type="ARBA" id="ARBA00023180"/>
    </source>
</evidence>
<dbReference type="PANTHER" id="PTHR23301:SF0">
    <property type="entry name" value="CHITIN-BINDING TYPE-2 DOMAIN-CONTAINING PROTEIN-RELATED"/>
    <property type="match status" value="1"/>
</dbReference>
<evidence type="ECO:0000313" key="9">
    <source>
        <dbReference type="WBParaSite" id="TCLT_0000578001-mRNA-1"/>
    </source>
</evidence>
<dbReference type="InterPro" id="IPR002557">
    <property type="entry name" value="Chitin-bd_dom"/>
</dbReference>
<evidence type="ECO:0000259" key="6">
    <source>
        <dbReference type="PROSITE" id="PS50940"/>
    </source>
</evidence>
<keyword evidence="5" id="KW-0325">Glycoprotein</keyword>
<evidence type="ECO:0000256" key="2">
    <source>
        <dbReference type="ARBA" id="ARBA00022729"/>
    </source>
</evidence>
<dbReference type="GO" id="GO:0005576">
    <property type="term" value="C:extracellular region"/>
    <property type="evidence" value="ECO:0007669"/>
    <property type="project" value="InterPro"/>
</dbReference>
<dbReference type="PANTHER" id="PTHR23301">
    <property type="entry name" value="CHITIN BINDING PERITROPHIN-A"/>
    <property type="match status" value="1"/>
</dbReference>
<dbReference type="EMBL" id="UYYF01004362">
    <property type="protein sequence ID" value="VDN03053.1"/>
    <property type="molecule type" value="Genomic_DNA"/>
</dbReference>
<dbReference type="OMA" id="SAGCENY"/>
<dbReference type="InterPro" id="IPR036508">
    <property type="entry name" value="Chitin-bd_dom_sf"/>
</dbReference>
<dbReference type="STRING" id="103827.A0A0N5CZ75"/>
<dbReference type="PROSITE" id="PS50940">
    <property type="entry name" value="CHIT_BIND_II"/>
    <property type="match status" value="3"/>
</dbReference>
<accession>A0A0N5CZ75</accession>
<dbReference type="SMART" id="SM00494">
    <property type="entry name" value="ChtBD2"/>
    <property type="match status" value="3"/>
</dbReference>
<evidence type="ECO:0000256" key="3">
    <source>
        <dbReference type="ARBA" id="ARBA00022737"/>
    </source>
</evidence>
<reference evidence="7 8" key="2">
    <citation type="submission" date="2018-11" db="EMBL/GenBank/DDBJ databases">
        <authorList>
            <consortium name="Pathogen Informatics"/>
        </authorList>
    </citation>
    <scope>NUCLEOTIDE SEQUENCE [LARGE SCALE GENOMIC DNA]</scope>
</reference>
<dbReference type="Proteomes" id="UP000276776">
    <property type="component" value="Unassembled WGS sequence"/>
</dbReference>
<dbReference type="InterPro" id="IPR051940">
    <property type="entry name" value="Chitin_bind-dev_reg"/>
</dbReference>
<dbReference type="AlphaFoldDB" id="A0A0N5CZ75"/>
<reference evidence="9" key="1">
    <citation type="submission" date="2017-02" db="UniProtKB">
        <authorList>
            <consortium name="WormBaseParasite"/>
        </authorList>
    </citation>
    <scope>IDENTIFICATION</scope>
</reference>
<dbReference type="Gene3D" id="2.170.140.10">
    <property type="entry name" value="Chitin binding domain"/>
    <property type="match status" value="2"/>
</dbReference>
<dbReference type="OrthoDB" id="5914859at2759"/>
<keyword evidence="8" id="KW-1185">Reference proteome</keyword>